<evidence type="ECO:0000256" key="5">
    <source>
        <dbReference type="SAM" id="MobiDB-lite"/>
    </source>
</evidence>
<keyword evidence="6" id="KW-0472">Membrane</keyword>
<reference evidence="8 9" key="1">
    <citation type="journal article" date="2024" name="J Genomics">
        <title>Draft genome sequencing and assembly of Favolaschia claudopus CIRM-BRFM 2984 isolated from oak limbs.</title>
        <authorList>
            <person name="Navarro D."/>
            <person name="Drula E."/>
            <person name="Chaduli D."/>
            <person name="Cazenave R."/>
            <person name="Ahrendt S."/>
            <person name="Wang J."/>
            <person name="Lipzen A."/>
            <person name="Daum C."/>
            <person name="Barry K."/>
            <person name="Grigoriev I.V."/>
            <person name="Favel A."/>
            <person name="Rosso M.N."/>
            <person name="Martin F."/>
        </authorList>
    </citation>
    <scope>NUCLEOTIDE SEQUENCE [LARGE SCALE GENOMIC DNA]</scope>
    <source>
        <strain evidence="8 9">CIRM-BRFM 2984</strain>
    </source>
</reference>
<keyword evidence="6" id="KW-0812">Transmembrane</keyword>
<evidence type="ECO:0000256" key="4">
    <source>
        <dbReference type="ARBA" id="ARBA00022679"/>
    </source>
</evidence>
<dbReference type="Gene3D" id="3.90.550.10">
    <property type="entry name" value="Spore Coat Polysaccharide Biosynthesis Protein SpsA, Chain A"/>
    <property type="match status" value="1"/>
</dbReference>
<dbReference type="Proteomes" id="UP001362999">
    <property type="component" value="Unassembled WGS sequence"/>
</dbReference>
<evidence type="ECO:0000256" key="2">
    <source>
        <dbReference type="ARBA" id="ARBA00012704"/>
    </source>
</evidence>
<feature type="transmembrane region" description="Helical" evidence="6">
    <location>
        <begin position="621"/>
        <end position="638"/>
    </location>
</feature>
<keyword evidence="3" id="KW-0328">Glycosyltransferase</keyword>
<name>A0AAV9ZL94_9AGAR</name>
<keyword evidence="9" id="KW-1185">Reference proteome</keyword>
<dbReference type="Pfam" id="PF00535">
    <property type="entry name" value="Glycos_transf_2"/>
    <property type="match status" value="1"/>
</dbReference>
<keyword evidence="4 8" id="KW-0808">Transferase</keyword>
<evidence type="ECO:0000259" key="7">
    <source>
        <dbReference type="Pfam" id="PF00535"/>
    </source>
</evidence>
<dbReference type="PANTHER" id="PTHR43398">
    <property type="entry name" value="DOLICHOL-PHOSPHATE MANNOSYLTRANSFERASE SUBUNIT 1"/>
    <property type="match status" value="1"/>
</dbReference>
<dbReference type="EC" id="2.4.1.83" evidence="2"/>
<feature type="domain" description="Glycosyltransferase 2-like" evidence="7">
    <location>
        <begin position="386"/>
        <end position="556"/>
    </location>
</feature>
<dbReference type="InterPro" id="IPR029044">
    <property type="entry name" value="Nucleotide-diphossugar_trans"/>
</dbReference>
<dbReference type="InterPro" id="IPR039528">
    <property type="entry name" value="DPM1-like"/>
</dbReference>
<dbReference type="CDD" id="cd06442">
    <property type="entry name" value="DPM1_like"/>
    <property type="match status" value="1"/>
</dbReference>
<sequence length="673" mass="73428">MRRRVISDGGQESYAASVERKVKLLLGQLRMGSHSGRSHAPNFPPLAFTRRSSATPLHLLSSRKMIIGTLVMRYPARKSHHPHALLGLFLAVDLLEKLGGEVERLQTILRARLDKAVQLHSICNCAGIGGVEGTLEGLNEFGFPILVAGESGLDRGFGRSDGIGWEGVRVWWGGVLAGFDARGVAVSDDSVYAPSGVSSTAENHQPFPVRKSASGIFLMEKKNNMGSQISLQGKQFSSDSNNDSEIRNRFESAATLTTPNVRRFKTNASDLNLLESISPPPQSPDLVPTPTDNPPSTEKICNMIHDHTTRSSSSLSPLSSIRRSLPAWARDRRLPRPATSGPLPVFLTLLTLSSLITPSPSLYFLHDSSLYTPPRQPTTGPPITTSIIVPTFHERANIASLVETTYSALPPLLAKETEFVFVDDDSQDGTEEEVERLRGEGYPNLEILVRARGSGENGLSSAVIRGFERARGTRLVVMDADLQHPPSAIPHLLDTLEEYASPLALGTRYGKGVSMDRNWPLYRRVISWGARMLARPLTTASDPMTGFFALKKEAFEASAPLSPMGFKIALELLLSVPKASRPPEVPYAFGVRTQGASKLGAKVIVKYVLQLIHLYRRALGVFWHILVAGGTTGAVWAAKKVLVLRRRGLGGRLTGQRRGGGLLPLYRDEIKTR</sequence>
<dbReference type="GO" id="GO:0035269">
    <property type="term" value="P:protein O-linked glycosylation via mannose"/>
    <property type="evidence" value="ECO:0007669"/>
    <property type="project" value="TreeGrafter"/>
</dbReference>
<dbReference type="SUPFAM" id="SSF53448">
    <property type="entry name" value="Nucleotide-diphospho-sugar transferases"/>
    <property type="match status" value="1"/>
</dbReference>
<dbReference type="AlphaFoldDB" id="A0AAV9ZL94"/>
<evidence type="ECO:0000313" key="9">
    <source>
        <dbReference type="Proteomes" id="UP001362999"/>
    </source>
</evidence>
<dbReference type="GO" id="GO:0004582">
    <property type="term" value="F:dolichyl-phosphate beta-D-mannosyltransferase activity"/>
    <property type="evidence" value="ECO:0007669"/>
    <property type="project" value="UniProtKB-EC"/>
</dbReference>
<dbReference type="EMBL" id="JAWWNJ010000133">
    <property type="protein sequence ID" value="KAK6984925.1"/>
    <property type="molecule type" value="Genomic_DNA"/>
</dbReference>
<proteinExistence type="inferred from homology"/>
<keyword evidence="6" id="KW-1133">Transmembrane helix</keyword>
<feature type="region of interest" description="Disordered" evidence="5">
    <location>
        <begin position="275"/>
        <end position="294"/>
    </location>
</feature>
<protein>
    <recommendedName>
        <fullName evidence="2">dolichyl-phosphate beta-D-mannosyltransferase</fullName>
        <ecNumber evidence="2">2.4.1.83</ecNumber>
    </recommendedName>
</protein>
<comment type="similarity">
    <text evidence="1">Belongs to the glycosyltransferase 2 family.</text>
</comment>
<evidence type="ECO:0000256" key="1">
    <source>
        <dbReference type="ARBA" id="ARBA00006739"/>
    </source>
</evidence>
<dbReference type="InterPro" id="IPR001173">
    <property type="entry name" value="Glyco_trans_2-like"/>
</dbReference>
<evidence type="ECO:0000256" key="3">
    <source>
        <dbReference type="ARBA" id="ARBA00022676"/>
    </source>
</evidence>
<evidence type="ECO:0000313" key="8">
    <source>
        <dbReference type="EMBL" id="KAK6984925.1"/>
    </source>
</evidence>
<evidence type="ECO:0000256" key="6">
    <source>
        <dbReference type="SAM" id="Phobius"/>
    </source>
</evidence>
<dbReference type="PANTHER" id="PTHR43398:SF1">
    <property type="entry name" value="DOLICHOL-PHOSPHATE MANNOSYLTRANSFERASE SUBUNIT 1"/>
    <property type="match status" value="1"/>
</dbReference>
<organism evidence="8 9">
    <name type="scientific">Favolaschia claudopus</name>
    <dbReference type="NCBI Taxonomy" id="2862362"/>
    <lineage>
        <taxon>Eukaryota</taxon>
        <taxon>Fungi</taxon>
        <taxon>Dikarya</taxon>
        <taxon>Basidiomycota</taxon>
        <taxon>Agaricomycotina</taxon>
        <taxon>Agaricomycetes</taxon>
        <taxon>Agaricomycetidae</taxon>
        <taxon>Agaricales</taxon>
        <taxon>Marasmiineae</taxon>
        <taxon>Mycenaceae</taxon>
        <taxon>Favolaschia</taxon>
    </lineage>
</organism>
<dbReference type="GO" id="GO:0006488">
    <property type="term" value="P:dolichol-linked oligosaccharide biosynthetic process"/>
    <property type="evidence" value="ECO:0007669"/>
    <property type="project" value="TreeGrafter"/>
</dbReference>
<gene>
    <name evidence="8" type="ORF">R3P38DRAFT_2805980</name>
</gene>
<accession>A0AAV9ZL94</accession>
<dbReference type="GO" id="GO:0006506">
    <property type="term" value="P:GPI anchor biosynthetic process"/>
    <property type="evidence" value="ECO:0007669"/>
    <property type="project" value="TreeGrafter"/>
</dbReference>
<comment type="caution">
    <text evidence="8">The sequence shown here is derived from an EMBL/GenBank/DDBJ whole genome shotgun (WGS) entry which is preliminary data.</text>
</comment>
<dbReference type="GO" id="GO:0005789">
    <property type="term" value="C:endoplasmic reticulum membrane"/>
    <property type="evidence" value="ECO:0007669"/>
    <property type="project" value="TreeGrafter"/>
</dbReference>